<dbReference type="Proteomes" id="UP001150942">
    <property type="component" value="Unassembled WGS sequence"/>
</dbReference>
<dbReference type="OrthoDB" id="10498415at2759"/>
<keyword evidence="2" id="KW-1185">Reference proteome</keyword>
<proteinExistence type="predicted"/>
<comment type="caution">
    <text evidence="1">The sequence shown here is derived from an EMBL/GenBank/DDBJ whole genome shotgun (WGS) entry which is preliminary data.</text>
</comment>
<evidence type="ECO:0000313" key="2">
    <source>
        <dbReference type="Proteomes" id="UP001150942"/>
    </source>
</evidence>
<accession>A0A9W9MGW7</accession>
<name>A0A9W9MGW7_9EURO</name>
<sequence>MTVGKKKKEGHLGESNLILNINSLEVTHPTTNSPARGLCTFGGCRQGEKWVSAALASRDRGVRILRAGAKTAQAAQQG</sequence>
<gene>
    <name evidence="1" type="ORF">N7449_005888</name>
</gene>
<reference evidence="1" key="2">
    <citation type="journal article" date="2023" name="IMA Fungus">
        <title>Comparative genomic study of the Penicillium genus elucidates a diverse pangenome and 15 lateral gene transfer events.</title>
        <authorList>
            <person name="Petersen C."/>
            <person name="Sorensen T."/>
            <person name="Nielsen M.R."/>
            <person name="Sondergaard T.E."/>
            <person name="Sorensen J.L."/>
            <person name="Fitzpatrick D.A."/>
            <person name="Frisvad J.C."/>
            <person name="Nielsen K.L."/>
        </authorList>
    </citation>
    <scope>NUCLEOTIDE SEQUENCE</scope>
    <source>
        <strain evidence="1">IBT 20477</strain>
    </source>
</reference>
<protein>
    <submittedName>
        <fullName evidence="1">Uncharacterized protein</fullName>
    </submittedName>
</protein>
<organism evidence="1 2">
    <name type="scientific">Penicillium cf. viridicatum</name>
    <dbReference type="NCBI Taxonomy" id="2972119"/>
    <lineage>
        <taxon>Eukaryota</taxon>
        <taxon>Fungi</taxon>
        <taxon>Dikarya</taxon>
        <taxon>Ascomycota</taxon>
        <taxon>Pezizomycotina</taxon>
        <taxon>Eurotiomycetes</taxon>
        <taxon>Eurotiomycetidae</taxon>
        <taxon>Eurotiales</taxon>
        <taxon>Aspergillaceae</taxon>
        <taxon>Penicillium</taxon>
    </lineage>
</organism>
<dbReference type="EMBL" id="JAPQKQ010000004">
    <property type="protein sequence ID" value="KAJ5201085.1"/>
    <property type="molecule type" value="Genomic_DNA"/>
</dbReference>
<reference evidence="1" key="1">
    <citation type="submission" date="2022-11" db="EMBL/GenBank/DDBJ databases">
        <authorList>
            <person name="Petersen C."/>
        </authorList>
    </citation>
    <scope>NUCLEOTIDE SEQUENCE</scope>
    <source>
        <strain evidence="1">IBT 20477</strain>
    </source>
</reference>
<evidence type="ECO:0000313" key="1">
    <source>
        <dbReference type="EMBL" id="KAJ5201085.1"/>
    </source>
</evidence>
<dbReference type="AlphaFoldDB" id="A0A9W9MGW7"/>